<sequence>MPYISPSHAFAAVKATDGYLRPYGGPHLWSSDQLESGREEWLELAWTAPVTLRQVHVTFNDDVNEDLINLHHHITPYEILPTLVKDYRIEAYMDGSRRRK</sequence>
<accession>A0ABX3H2I1</accession>
<evidence type="ECO:0000313" key="2">
    <source>
        <dbReference type="Proteomes" id="UP000187412"/>
    </source>
</evidence>
<dbReference type="EMBL" id="MPTB01000035">
    <property type="protein sequence ID" value="OMD43319.1"/>
    <property type="molecule type" value="Genomic_DNA"/>
</dbReference>
<proteinExistence type="predicted"/>
<evidence type="ECO:0000313" key="1">
    <source>
        <dbReference type="EMBL" id="OMD43319.1"/>
    </source>
</evidence>
<keyword evidence="2" id="KW-1185">Reference proteome</keyword>
<dbReference type="Proteomes" id="UP000187412">
    <property type="component" value="Unassembled WGS sequence"/>
</dbReference>
<reference evidence="1 2" key="1">
    <citation type="submission" date="2016-10" db="EMBL/GenBank/DDBJ databases">
        <title>Paenibacillus species isolates.</title>
        <authorList>
            <person name="Beno S.M."/>
        </authorList>
    </citation>
    <scope>NUCLEOTIDE SEQUENCE [LARGE SCALE GENOMIC DNA]</scope>
    <source>
        <strain evidence="1 2">FSL H7-0744</strain>
    </source>
</reference>
<comment type="caution">
    <text evidence="1">The sequence shown here is derived from an EMBL/GenBank/DDBJ whole genome shotgun (WGS) entry which is preliminary data.</text>
</comment>
<organism evidence="1 2">
    <name type="scientific">Paenibacillus borealis</name>
    <dbReference type="NCBI Taxonomy" id="160799"/>
    <lineage>
        <taxon>Bacteria</taxon>
        <taxon>Bacillati</taxon>
        <taxon>Bacillota</taxon>
        <taxon>Bacilli</taxon>
        <taxon>Bacillales</taxon>
        <taxon>Paenibacillaceae</taxon>
        <taxon>Paenibacillus</taxon>
    </lineage>
</organism>
<name>A0ABX3H2I1_PAEBO</name>
<dbReference type="RefSeq" id="WP_076113077.1">
    <property type="nucleotide sequence ID" value="NZ_MPTB01000035.1"/>
</dbReference>
<gene>
    <name evidence="1" type="ORF">BSK56_24070</name>
</gene>
<protein>
    <submittedName>
        <fullName evidence="1">Uncharacterized protein</fullName>
    </submittedName>
</protein>